<dbReference type="AlphaFoldDB" id="A0A9N9S875"/>
<dbReference type="InterPro" id="IPR032675">
    <property type="entry name" value="LRR_dom_sf"/>
</dbReference>
<feature type="domain" description="BTB" evidence="2">
    <location>
        <begin position="281"/>
        <end position="345"/>
    </location>
</feature>
<dbReference type="SMART" id="SM00225">
    <property type="entry name" value="BTB"/>
    <property type="match status" value="1"/>
</dbReference>
<dbReference type="PROSITE" id="PS50097">
    <property type="entry name" value="BTB"/>
    <property type="match status" value="1"/>
</dbReference>
<dbReference type="Proteomes" id="UP001153620">
    <property type="component" value="Chromosome 4"/>
</dbReference>
<evidence type="ECO:0000259" key="2">
    <source>
        <dbReference type="PROSITE" id="PS50097"/>
    </source>
</evidence>
<name>A0A9N9S875_9DIPT</name>
<feature type="coiled-coil region" evidence="1">
    <location>
        <begin position="190"/>
        <end position="248"/>
    </location>
</feature>
<dbReference type="SUPFAM" id="SSF52058">
    <property type="entry name" value="L domain-like"/>
    <property type="match status" value="1"/>
</dbReference>
<proteinExistence type="predicted"/>
<gene>
    <name evidence="3" type="ORF">CHIRRI_LOCUS13988</name>
</gene>
<reference evidence="3" key="2">
    <citation type="submission" date="2022-10" db="EMBL/GenBank/DDBJ databases">
        <authorList>
            <consortium name="ENA_rothamsted_submissions"/>
            <consortium name="culmorum"/>
            <person name="King R."/>
        </authorList>
    </citation>
    <scope>NUCLEOTIDE SEQUENCE</scope>
</reference>
<evidence type="ECO:0000313" key="3">
    <source>
        <dbReference type="EMBL" id="CAG9811179.1"/>
    </source>
</evidence>
<reference evidence="3" key="1">
    <citation type="submission" date="2022-01" db="EMBL/GenBank/DDBJ databases">
        <authorList>
            <person name="King R."/>
        </authorList>
    </citation>
    <scope>NUCLEOTIDE SEQUENCE</scope>
</reference>
<dbReference type="InterPro" id="IPR000210">
    <property type="entry name" value="BTB/POZ_dom"/>
</dbReference>
<dbReference type="InterPro" id="IPR011333">
    <property type="entry name" value="SKP1/BTB/POZ_sf"/>
</dbReference>
<dbReference type="Gene3D" id="3.80.10.10">
    <property type="entry name" value="Ribonuclease Inhibitor"/>
    <property type="match status" value="1"/>
</dbReference>
<dbReference type="InterPro" id="IPR001611">
    <property type="entry name" value="Leu-rich_rpt"/>
</dbReference>
<dbReference type="PANTHER" id="PTHR24413">
    <property type="entry name" value="SPECKLE-TYPE POZ PROTEIN"/>
    <property type="match status" value="1"/>
</dbReference>
<protein>
    <recommendedName>
        <fullName evidence="2">BTB domain-containing protein</fullName>
    </recommendedName>
</protein>
<sequence length="458" mass="53642">MAILCEFLNFLLQHNEEIYGCEIKRQVIFEHKELKLRAKVLNGRTNNDVHSVKIESCMITKVPIGLSTYFINLKVLHINESKLKKITKNDLTEYKNLEKFICTDNEVEHLPFDLFEDLKNLEFIDFSGNKLKIIDPNIFDGLDKINHINLRRNPNYTKCFSIYPAYVPNATLDGLKTQLYDKFLFDSQNLKTLLSQFKQKIQEIRAYEENQRSATSAFKTTQELKTLASKLNLENQQLKDSNAKLKTDFEYEKLKNAKLLLNFQKGIFFDLSALIQNEATKDFQITIDDHKFLVHKFLLIARSPTLAELLKNNSEVENLNLLDISVDIFKIILKFLYTDELPGDDGTNFLLLFASAGKLKIEELKDYSAGKIVAQVNAENAFEVFKLGYKYNHGRLRERAFEEIKKKYPKIEFKDEWSIDLHKMAMIIDGFMRREEEIMKLEEEIQRIKDEFSYLTMD</sequence>
<dbReference type="OrthoDB" id="624345at2759"/>
<accession>A0A9N9S875</accession>
<evidence type="ECO:0000313" key="4">
    <source>
        <dbReference type="Proteomes" id="UP001153620"/>
    </source>
</evidence>
<dbReference type="Pfam" id="PF00651">
    <property type="entry name" value="BTB"/>
    <property type="match status" value="1"/>
</dbReference>
<organism evidence="3 4">
    <name type="scientific">Chironomus riparius</name>
    <dbReference type="NCBI Taxonomy" id="315576"/>
    <lineage>
        <taxon>Eukaryota</taxon>
        <taxon>Metazoa</taxon>
        <taxon>Ecdysozoa</taxon>
        <taxon>Arthropoda</taxon>
        <taxon>Hexapoda</taxon>
        <taxon>Insecta</taxon>
        <taxon>Pterygota</taxon>
        <taxon>Neoptera</taxon>
        <taxon>Endopterygota</taxon>
        <taxon>Diptera</taxon>
        <taxon>Nematocera</taxon>
        <taxon>Chironomoidea</taxon>
        <taxon>Chironomidae</taxon>
        <taxon>Chironominae</taxon>
        <taxon>Chironomus</taxon>
    </lineage>
</organism>
<dbReference type="EMBL" id="OU895880">
    <property type="protein sequence ID" value="CAG9811179.1"/>
    <property type="molecule type" value="Genomic_DNA"/>
</dbReference>
<keyword evidence="1" id="KW-0175">Coiled coil</keyword>
<dbReference type="Gene3D" id="3.30.710.10">
    <property type="entry name" value="Potassium Channel Kv1.1, Chain A"/>
    <property type="match status" value="1"/>
</dbReference>
<evidence type="ECO:0000256" key="1">
    <source>
        <dbReference type="SAM" id="Coils"/>
    </source>
</evidence>
<feature type="coiled-coil region" evidence="1">
    <location>
        <begin position="431"/>
        <end position="458"/>
    </location>
</feature>
<keyword evidence="4" id="KW-1185">Reference proteome</keyword>
<dbReference type="CDD" id="cd18186">
    <property type="entry name" value="BTB_POZ_ZBTB_KLHL-like"/>
    <property type="match status" value="1"/>
</dbReference>
<dbReference type="Pfam" id="PF13855">
    <property type="entry name" value="LRR_8"/>
    <property type="match status" value="1"/>
</dbReference>
<dbReference type="SUPFAM" id="SSF54695">
    <property type="entry name" value="POZ domain"/>
    <property type="match status" value="1"/>
</dbReference>